<accession>A0AAV7NFF9</accession>
<sequence>MRLCLVGNFICVFLLADRLPASYSFQSATGDGSGRLRAAVRYQIVGGPQWPVRPCGPGPDLACGACGPLWRRFSGSRGPSWGVVWETAPFFLSSLAPTIGGVGPNGCSSNLFC</sequence>
<gene>
    <name evidence="2" type="ORF">NDU88_001847</name>
</gene>
<evidence type="ECO:0000313" key="3">
    <source>
        <dbReference type="Proteomes" id="UP001066276"/>
    </source>
</evidence>
<evidence type="ECO:0000256" key="1">
    <source>
        <dbReference type="SAM" id="SignalP"/>
    </source>
</evidence>
<dbReference type="Proteomes" id="UP001066276">
    <property type="component" value="Chromosome 8"/>
</dbReference>
<name>A0AAV7NFF9_PLEWA</name>
<feature type="signal peptide" evidence="1">
    <location>
        <begin position="1"/>
        <end position="16"/>
    </location>
</feature>
<evidence type="ECO:0000313" key="2">
    <source>
        <dbReference type="EMBL" id="KAJ1113605.1"/>
    </source>
</evidence>
<dbReference type="EMBL" id="JANPWB010000012">
    <property type="protein sequence ID" value="KAJ1113605.1"/>
    <property type="molecule type" value="Genomic_DNA"/>
</dbReference>
<reference evidence="2" key="1">
    <citation type="journal article" date="2022" name="bioRxiv">
        <title>Sequencing and chromosome-scale assembly of the giantPleurodeles waltlgenome.</title>
        <authorList>
            <person name="Brown T."/>
            <person name="Elewa A."/>
            <person name="Iarovenko S."/>
            <person name="Subramanian E."/>
            <person name="Araus A.J."/>
            <person name="Petzold A."/>
            <person name="Susuki M."/>
            <person name="Suzuki K.-i.T."/>
            <person name="Hayashi T."/>
            <person name="Toyoda A."/>
            <person name="Oliveira C."/>
            <person name="Osipova E."/>
            <person name="Leigh N.D."/>
            <person name="Simon A."/>
            <person name="Yun M.H."/>
        </authorList>
    </citation>
    <scope>NUCLEOTIDE SEQUENCE</scope>
    <source>
        <strain evidence="2">20211129_DDA</strain>
        <tissue evidence="2">Liver</tissue>
    </source>
</reference>
<keyword evidence="1" id="KW-0732">Signal</keyword>
<evidence type="ECO:0008006" key="4">
    <source>
        <dbReference type="Google" id="ProtNLM"/>
    </source>
</evidence>
<comment type="caution">
    <text evidence="2">The sequence shown here is derived from an EMBL/GenBank/DDBJ whole genome shotgun (WGS) entry which is preliminary data.</text>
</comment>
<feature type="chain" id="PRO_5043619576" description="Secreted protein" evidence="1">
    <location>
        <begin position="17"/>
        <end position="113"/>
    </location>
</feature>
<keyword evidence="3" id="KW-1185">Reference proteome</keyword>
<protein>
    <recommendedName>
        <fullName evidence="4">Secreted protein</fullName>
    </recommendedName>
</protein>
<proteinExistence type="predicted"/>
<dbReference type="AlphaFoldDB" id="A0AAV7NFF9"/>
<organism evidence="2 3">
    <name type="scientific">Pleurodeles waltl</name>
    <name type="common">Iberian ribbed newt</name>
    <dbReference type="NCBI Taxonomy" id="8319"/>
    <lineage>
        <taxon>Eukaryota</taxon>
        <taxon>Metazoa</taxon>
        <taxon>Chordata</taxon>
        <taxon>Craniata</taxon>
        <taxon>Vertebrata</taxon>
        <taxon>Euteleostomi</taxon>
        <taxon>Amphibia</taxon>
        <taxon>Batrachia</taxon>
        <taxon>Caudata</taxon>
        <taxon>Salamandroidea</taxon>
        <taxon>Salamandridae</taxon>
        <taxon>Pleurodelinae</taxon>
        <taxon>Pleurodeles</taxon>
    </lineage>
</organism>